<dbReference type="PROSITE" id="PS00095">
    <property type="entry name" value="C5_MTASE_2"/>
    <property type="match status" value="1"/>
</dbReference>
<organism evidence="7 8">
    <name type="scientific">Megasphaera paucivorans</name>
    <dbReference type="NCBI Taxonomy" id="349095"/>
    <lineage>
        <taxon>Bacteria</taxon>
        <taxon>Bacillati</taxon>
        <taxon>Bacillota</taxon>
        <taxon>Negativicutes</taxon>
        <taxon>Veillonellales</taxon>
        <taxon>Veillonellaceae</taxon>
        <taxon>Megasphaera</taxon>
    </lineage>
</organism>
<evidence type="ECO:0000313" key="8">
    <source>
        <dbReference type="Proteomes" id="UP000199309"/>
    </source>
</evidence>
<dbReference type="PROSITE" id="PS00094">
    <property type="entry name" value="C5_MTASE_1"/>
    <property type="match status" value="1"/>
</dbReference>
<dbReference type="STRING" id="349095.SAMN05660299_01719"/>
<accession>A0A1G9X062</accession>
<dbReference type="RefSeq" id="WP_091650622.1">
    <property type="nucleotide sequence ID" value="NZ_FNHQ01000016.1"/>
</dbReference>
<dbReference type="PANTHER" id="PTHR10629:SF52">
    <property type="entry name" value="DNA (CYTOSINE-5)-METHYLTRANSFERASE 1"/>
    <property type="match status" value="1"/>
</dbReference>
<dbReference type="EMBL" id="FNHQ01000016">
    <property type="protein sequence ID" value="SDM89745.1"/>
    <property type="molecule type" value="Genomic_DNA"/>
</dbReference>
<dbReference type="GO" id="GO:0044027">
    <property type="term" value="P:negative regulation of gene expression via chromosomal CpG island methylation"/>
    <property type="evidence" value="ECO:0007669"/>
    <property type="project" value="TreeGrafter"/>
</dbReference>
<dbReference type="GO" id="GO:0009307">
    <property type="term" value="P:DNA restriction-modification system"/>
    <property type="evidence" value="ECO:0007669"/>
    <property type="project" value="UniProtKB-KW"/>
</dbReference>
<evidence type="ECO:0000256" key="6">
    <source>
        <dbReference type="PROSITE-ProRule" id="PRU01016"/>
    </source>
</evidence>
<keyword evidence="5" id="KW-0680">Restriction system</keyword>
<dbReference type="Pfam" id="PF00145">
    <property type="entry name" value="DNA_methylase"/>
    <property type="match status" value="1"/>
</dbReference>
<dbReference type="Gene3D" id="3.90.120.10">
    <property type="entry name" value="DNA Methylase, subunit A, domain 2"/>
    <property type="match status" value="1"/>
</dbReference>
<protein>
    <recommendedName>
        <fullName evidence="1">DNA (cytosine-5-)-methyltransferase</fullName>
        <ecNumber evidence="1">2.1.1.37</ecNumber>
    </recommendedName>
</protein>
<evidence type="ECO:0000256" key="2">
    <source>
        <dbReference type="ARBA" id="ARBA00022603"/>
    </source>
</evidence>
<dbReference type="InterPro" id="IPR031303">
    <property type="entry name" value="C5_meth_CS"/>
</dbReference>
<dbReference type="GO" id="GO:0003677">
    <property type="term" value="F:DNA binding"/>
    <property type="evidence" value="ECO:0007669"/>
    <property type="project" value="TreeGrafter"/>
</dbReference>
<gene>
    <name evidence="7" type="ORF">SAMN05660299_01719</name>
</gene>
<keyword evidence="3 6" id="KW-0808">Transferase</keyword>
<dbReference type="InterPro" id="IPR001525">
    <property type="entry name" value="C5_MeTfrase"/>
</dbReference>
<dbReference type="PANTHER" id="PTHR10629">
    <property type="entry name" value="CYTOSINE-SPECIFIC METHYLTRANSFERASE"/>
    <property type="match status" value="1"/>
</dbReference>
<dbReference type="Gene3D" id="3.40.50.150">
    <property type="entry name" value="Vaccinia Virus protein VP39"/>
    <property type="match status" value="1"/>
</dbReference>
<dbReference type="InterPro" id="IPR029063">
    <property type="entry name" value="SAM-dependent_MTases_sf"/>
</dbReference>
<keyword evidence="2 6" id="KW-0489">Methyltransferase</keyword>
<proteinExistence type="inferred from homology"/>
<evidence type="ECO:0000313" key="7">
    <source>
        <dbReference type="EMBL" id="SDM89745.1"/>
    </source>
</evidence>
<dbReference type="EC" id="2.1.1.37" evidence="1"/>
<dbReference type="OrthoDB" id="9813719at2"/>
<evidence type="ECO:0000256" key="5">
    <source>
        <dbReference type="ARBA" id="ARBA00022747"/>
    </source>
</evidence>
<reference evidence="7 8" key="1">
    <citation type="submission" date="2016-10" db="EMBL/GenBank/DDBJ databases">
        <authorList>
            <person name="de Groot N.N."/>
        </authorList>
    </citation>
    <scope>NUCLEOTIDE SEQUENCE [LARGE SCALE GENOMIC DNA]</scope>
    <source>
        <strain evidence="7 8">DSM 16981</strain>
    </source>
</reference>
<name>A0A1G9X062_9FIRM</name>
<feature type="active site" evidence="6">
    <location>
        <position position="79"/>
    </location>
</feature>
<dbReference type="InterPro" id="IPR050390">
    <property type="entry name" value="C5-Methyltransferase"/>
</dbReference>
<evidence type="ECO:0000256" key="3">
    <source>
        <dbReference type="ARBA" id="ARBA00022679"/>
    </source>
</evidence>
<dbReference type="GO" id="GO:0003886">
    <property type="term" value="F:DNA (cytosine-5-)-methyltransferase activity"/>
    <property type="evidence" value="ECO:0007669"/>
    <property type="project" value="UniProtKB-EC"/>
</dbReference>
<keyword evidence="8" id="KW-1185">Reference proteome</keyword>
<dbReference type="NCBIfam" id="TIGR00675">
    <property type="entry name" value="dcm"/>
    <property type="match status" value="1"/>
</dbReference>
<comment type="similarity">
    <text evidence="6">Belongs to the class I-like SAM-binding methyltransferase superfamily. C5-methyltransferase family.</text>
</comment>
<dbReference type="PROSITE" id="PS51679">
    <property type="entry name" value="SAM_MT_C5"/>
    <property type="match status" value="1"/>
</dbReference>
<dbReference type="InterPro" id="IPR018117">
    <property type="entry name" value="C5_DNA_meth_AS"/>
</dbReference>
<dbReference type="SUPFAM" id="SSF53335">
    <property type="entry name" value="S-adenosyl-L-methionine-dependent methyltransferases"/>
    <property type="match status" value="1"/>
</dbReference>
<dbReference type="AlphaFoldDB" id="A0A1G9X062"/>
<evidence type="ECO:0000256" key="4">
    <source>
        <dbReference type="ARBA" id="ARBA00022691"/>
    </source>
</evidence>
<sequence length="538" mass="61613">MRVADFFCGGGGFSEGFRQAGFQIVFAVDKWMPAVTTYKGNKPGVNVIQDDVIRISELDDEAFEQLVPDSEVIIGSPPCQAFSQSNKSGNADKTLGIKLIKAYLRIVARKKYKPNSILKYWVLENVPNVKKYIYDDYTAADLGLLGDFTLHPNRGESGIYNAKYFGAPTNRKRYLCGEFPKPQSTHTDDDVVKLRSVLASLGKPLANFNTSITDINYPNLTLTRKEMTDHRYIYELAPFEWKVAKRLKQDKGYMGRMSFPENLDKPARTVLATMSASSREAMIFEYGNKRYRLPTVREAASMMSFPIDYWFYGKTKATKHTLVGNAVPPKMAYAIAKAIALDDNEEIPNQYIPIQHDKAIKFVNLNGMKFSLKTEQPKRTVAKFKYHIPYLILSSYRVELTNYHSDFKNKRFRWDVELHYSQGKDKAAMFTPTITNDLIDNVYRERVNEYLENKIMQAVSYNRFQELFCMTTTQRYDVNQFGPYELLDDIKLFIKQAIPKAAWTDMISTGSSPQCLPQAIIIGYYLLDNIIKEMGGLK</sequence>
<evidence type="ECO:0000256" key="1">
    <source>
        <dbReference type="ARBA" id="ARBA00011975"/>
    </source>
</evidence>
<dbReference type="Proteomes" id="UP000199309">
    <property type="component" value="Unassembled WGS sequence"/>
</dbReference>
<dbReference type="GO" id="GO:0032259">
    <property type="term" value="P:methylation"/>
    <property type="evidence" value="ECO:0007669"/>
    <property type="project" value="UniProtKB-KW"/>
</dbReference>
<keyword evidence="4 6" id="KW-0949">S-adenosyl-L-methionine</keyword>